<dbReference type="FunFam" id="2.60.40.790:FF:000053">
    <property type="entry name" value="17.5 kDa class I heat shock protein"/>
    <property type="match status" value="1"/>
</dbReference>
<feature type="domain" description="SHSP" evidence="4">
    <location>
        <begin position="40"/>
        <end position="156"/>
    </location>
</feature>
<evidence type="ECO:0000256" key="1">
    <source>
        <dbReference type="ARBA" id="ARBA00023016"/>
    </source>
</evidence>
<dbReference type="PANTHER" id="PTHR11527">
    <property type="entry name" value="HEAT-SHOCK PROTEIN 20 FAMILY MEMBER"/>
    <property type="match status" value="1"/>
</dbReference>
<dbReference type="InterPro" id="IPR031107">
    <property type="entry name" value="Small_HSP"/>
</dbReference>
<evidence type="ECO:0000259" key="4">
    <source>
        <dbReference type="PROSITE" id="PS01031"/>
    </source>
</evidence>
<protein>
    <submittedName>
        <fullName evidence="5">18.2 kDa class I heat shock protein</fullName>
    </submittedName>
</protein>
<evidence type="ECO:0000313" key="6">
    <source>
        <dbReference type="Proteomes" id="UP001140206"/>
    </source>
</evidence>
<dbReference type="CDD" id="cd06472">
    <property type="entry name" value="ACD_ScHsp26_like"/>
    <property type="match status" value="1"/>
</dbReference>
<organism evidence="5 6">
    <name type="scientific">Rhynchospora pubera</name>
    <dbReference type="NCBI Taxonomy" id="906938"/>
    <lineage>
        <taxon>Eukaryota</taxon>
        <taxon>Viridiplantae</taxon>
        <taxon>Streptophyta</taxon>
        <taxon>Embryophyta</taxon>
        <taxon>Tracheophyta</taxon>
        <taxon>Spermatophyta</taxon>
        <taxon>Magnoliopsida</taxon>
        <taxon>Liliopsida</taxon>
        <taxon>Poales</taxon>
        <taxon>Cyperaceae</taxon>
        <taxon>Cyperoideae</taxon>
        <taxon>Rhynchosporeae</taxon>
        <taxon>Rhynchospora</taxon>
    </lineage>
</organism>
<dbReference type="SUPFAM" id="SSF49764">
    <property type="entry name" value="HSP20-like chaperones"/>
    <property type="match status" value="1"/>
</dbReference>
<proteinExistence type="inferred from homology"/>
<evidence type="ECO:0000256" key="2">
    <source>
        <dbReference type="PROSITE-ProRule" id="PRU00285"/>
    </source>
</evidence>
<comment type="caution">
    <text evidence="5">The sequence shown here is derived from an EMBL/GenBank/DDBJ whole genome shotgun (WGS) entry which is preliminary data.</text>
</comment>
<keyword evidence="6" id="KW-1185">Reference proteome</keyword>
<keyword evidence="1 5" id="KW-0346">Stress response</keyword>
<dbReference type="EMBL" id="JAMFTS010000002">
    <property type="protein sequence ID" value="KAJ4797058.1"/>
    <property type="molecule type" value="Genomic_DNA"/>
</dbReference>
<dbReference type="PROSITE" id="PS01031">
    <property type="entry name" value="SHSP"/>
    <property type="match status" value="1"/>
</dbReference>
<name>A0AAV8G1Z9_9POAL</name>
<dbReference type="InterPro" id="IPR008978">
    <property type="entry name" value="HSP20-like_chaperone"/>
</dbReference>
<reference evidence="5" key="1">
    <citation type="submission" date="2022-08" db="EMBL/GenBank/DDBJ databases">
        <authorList>
            <person name="Marques A."/>
        </authorList>
    </citation>
    <scope>NUCLEOTIDE SEQUENCE</scope>
    <source>
        <strain evidence="5">RhyPub2mFocal</strain>
        <tissue evidence="5">Leaves</tissue>
    </source>
</reference>
<dbReference type="Pfam" id="PF00011">
    <property type="entry name" value="HSP20"/>
    <property type="match status" value="1"/>
</dbReference>
<sequence length="182" mass="20338">MSINRKSSITDLRGPFDGFPFSRSLLSLLDPSVSFSFQPNTSGFGLGHIDWKETPEAHVFKVDLPGIKKEEVKVEVDERNILQISGKRIGEDEDKNDTWHLLERSSGKFLRRFRLPENANMDQIKAAMGNGVLTVTVPKKEEVKNKKSEITSIEIEGGKGGGSGCLKMPCWFRSKKPQKTAC</sequence>
<comment type="similarity">
    <text evidence="2 3">Belongs to the small heat shock protein (HSP20) family.</text>
</comment>
<dbReference type="Proteomes" id="UP001140206">
    <property type="component" value="Chromosome 2"/>
</dbReference>
<dbReference type="AlphaFoldDB" id="A0AAV8G1Z9"/>
<evidence type="ECO:0000256" key="3">
    <source>
        <dbReference type="RuleBase" id="RU003616"/>
    </source>
</evidence>
<dbReference type="InterPro" id="IPR002068">
    <property type="entry name" value="A-crystallin/Hsp20_dom"/>
</dbReference>
<evidence type="ECO:0000313" key="5">
    <source>
        <dbReference type="EMBL" id="KAJ4797058.1"/>
    </source>
</evidence>
<accession>A0AAV8G1Z9</accession>
<dbReference type="Gene3D" id="2.60.40.790">
    <property type="match status" value="1"/>
</dbReference>
<gene>
    <name evidence="5" type="ORF">LUZ62_048304</name>
</gene>